<dbReference type="InterPro" id="IPR040007">
    <property type="entry name" value="Tho2"/>
</dbReference>
<evidence type="ECO:0000313" key="1">
    <source>
        <dbReference type="EMBL" id="KAK7289719.1"/>
    </source>
</evidence>
<gene>
    <name evidence="1" type="ORF">RIF29_03583</name>
</gene>
<reference evidence="1 2" key="1">
    <citation type="submission" date="2024-01" db="EMBL/GenBank/DDBJ databases">
        <title>The genomes of 5 underutilized Papilionoideae crops provide insights into root nodulation and disease resistanc.</title>
        <authorList>
            <person name="Yuan L."/>
        </authorList>
    </citation>
    <scope>NUCLEOTIDE SEQUENCE [LARGE SCALE GENOMIC DNA]</scope>
    <source>
        <strain evidence="1">ZHUSHIDOU_FW_LH</strain>
        <tissue evidence="1">Leaf</tissue>
    </source>
</reference>
<organism evidence="1 2">
    <name type="scientific">Crotalaria pallida</name>
    <name type="common">Smooth rattlebox</name>
    <name type="synonym">Crotalaria striata</name>
    <dbReference type="NCBI Taxonomy" id="3830"/>
    <lineage>
        <taxon>Eukaryota</taxon>
        <taxon>Viridiplantae</taxon>
        <taxon>Streptophyta</taxon>
        <taxon>Embryophyta</taxon>
        <taxon>Tracheophyta</taxon>
        <taxon>Spermatophyta</taxon>
        <taxon>Magnoliopsida</taxon>
        <taxon>eudicotyledons</taxon>
        <taxon>Gunneridae</taxon>
        <taxon>Pentapetalae</taxon>
        <taxon>rosids</taxon>
        <taxon>fabids</taxon>
        <taxon>Fabales</taxon>
        <taxon>Fabaceae</taxon>
        <taxon>Papilionoideae</taxon>
        <taxon>50 kb inversion clade</taxon>
        <taxon>genistoids sensu lato</taxon>
        <taxon>core genistoids</taxon>
        <taxon>Crotalarieae</taxon>
        <taxon>Crotalaria</taxon>
    </lineage>
</organism>
<dbReference type="EMBL" id="JAYWIO010000001">
    <property type="protein sequence ID" value="KAK7289719.1"/>
    <property type="molecule type" value="Genomic_DNA"/>
</dbReference>
<proteinExistence type="predicted"/>
<sequence>MPLTFVNHAQPSPPCVVFKEDLQKLTYEANAVDKFYNHLQNCALHPKRLEGIFLAVAHLCSKLECCRSKVVINVDAPYIKMLSKQFDRCHGTLLQYVEFLCSAVSPASSYGVLIPSLNDLVHLYLLYPEVQYD</sequence>
<dbReference type="GO" id="GO:0006406">
    <property type="term" value="P:mRNA export from nucleus"/>
    <property type="evidence" value="ECO:0007669"/>
    <property type="project" value="InterPro"/>
</dbReference>
<name>A0AAN9J2K0_CROPI</name>
<keyword evidence="2" id="KW-1185">Reference proteome</keyword>
<dbReference type="GO" id="GO:0000445">
    <property type="term" value="C:THO complex part of transcription export complex"/>
    <property type="evidence" value="ECO:0007669"/>
    <property type="project" value="TreeGrafter"/>
</dbReference>
<protein>
    <submittedName>
        <fullName evidence="1">Uncharacterized protein</fullName>
    </submittedName>
</protein>
<dbReference type="GO" id="GO:0006397">
    <property type="term" value="P:mRNA processing"/>
    <property type="evidence" value="ECO:0007669"/>
    <property type="project" value="InterPro"/>
</dbReference>
<dbReference type="GO" id="GO:0003729">
    <property type="term" value="F:mRNA binding"/>
    <property type="evidence" value="ECO:0007669"/>
    <property type="project" value="TreeGrafter"/>
</dbReference>
<accession>A0AAN9J2K0</accession>
<evidence type="ECO:0000313" key="2">
    <source>
        <dbReference type="Proteomes" id="UP001372338"/>
    </source>
</evidence>
<comment type="caution">
    <text evidence="1">The sequence shown here is derived from an EMBL/GenBank/DDBJ whole genome shotgun (WGS) entry which is preliminary data.</text>
</comment>
<dbReference type="PANTHER" id="PTHR21597:SF0">
    <property type="entry name" value="THO COMPLEX SUBUNIT 2"/>
    <property type="match status" value="1"/>
</dbReference>
<dbReference type="Proteomes" id="UP001372338">
    <property type="component" value="Unassembled WGS sequence"/>
</dbReference>
<dbReference type="AlphaFoldDB" id="A0AAN9J2K0"/>
<dbReference type="PANTHER" id="PTHR21597">
    <property type="entry name" value="THO2 PROTEIN"/>
    <property type="match status" value="1"/>
</dbReference>